<dbReference type="Gene3D" id="2.30.42.10">
    <property type="match status" value="3"/>
</dbReference>
<dbReference type="InterPro" id="IPR001478">
    <property type="entry name" value="PDZ"/>
</dbReference>
<comment type="similarity">
    <text evidence="1">Belongs to the PAR3 family.</text>
</comment>
<sequence>MKVTICFDHVKIIVPCGNQTNEDDKINNNNLKVSDVIENAILRYKKATGKPNTCVIKVLNLQTIRDGGILDPDDYIRDVVEDKELLSAIYEEYQNEVLISSKKPILSQLSKNRSKMTIEVNCNRPNSLENSGGSNGSNVGGAQCVSKHFKAPFASQITNQLDNYCYIKRNQVLVPKTDVNKSNNPSNLRVKSGSESCIYNNILKTNAPNLSLITVNTSNLHQANTKNMPDTETNYFSRASSNRQSIVKNENNLWANSVHADDYAEILNISLNNENSPAQPPRPLGIHVIPSHDSNTQKDSGLIIQQIEPNGRVHKDGRLQVGDRIIEINGKNLVDTDFAQCQEMLREAIVASNADCRLLELKVARLKPNGQTSEDKENTNEIKNFNSTSTNLNVMNTKKLGKKITVQLTKGPQGLGFKLAARDNCTPGEYSPIYIKNILPKGAAVTDGRLQRGDRLLEVNQIDMTQKTLHEAVNILRNTKLGDCVEIVVSRQVMPMANYGLPRELNEPNGEEAKSDEKSSPKRELLTYEIALNDTGSAGLGVSVKGKTKRLEDSENSVDLGIFVKTVINGGAASKDGRLKPNDQLININGFSLLGKSNEEAMLILREAMQVESRPGHIELTVSRKIKSEAKNDDECRQFVKIISHNNRKMEDVEEDRVPRFNRDAPNRRSMSEKRLKLGPVPANFQTRRNQSIDPKRSQTIQGISSIANNNFSPQSNSIDSDESKIPRSTTCSASISSMSNYTYNSSHETEARPIEPKIKKNFCMPITCKSSRLRYKKPLERRPKSSTSSTQSISLTLSDSSGSLSPENRHQFIESLTYSKLKPIEYIAEDFSDFSRRSSDQDENGSNKPPKPKSCFNIKLLKNSYEQNLIVQDQTEDTTPYYTQVKARKSTSMESIPQNVPETKTKSQKPVVNIHNKFGTVSGASVQNRPSVLPKESEKSADVGVNRFRAVNRSFRTAVDKSLDVPVQSNVARQPEGFVKRLIHSFNMLESNVPSRKASVLDHKREEIQNEIDGSKRMENRKLVEAGKSKDTKSLIGKFQNLFKSSSAKKSSTEDVNQTSNGKQAVELVNFHKIDSNPRLVQTVKSLPNQNNTKPPIDADVIIDNDTMYTQYRPDSAKTMKPTQSQIMPKPFFANRDSLFYHSTDNHRMTYSQRQQHFITEQQRMLRQQQKKFMEQQEKLKEIEETNCFLHKPKEIRNYEDFRPKKSGFIHHSIPFNGSNQVRPVAELFNEVANQFDRMNVNQMSTKSQPPISANYQRDLITSNKNSFVNNEIPLSGSSAMSSSSASSSSSTSVSDRFCNQHSMLIQPHPAQV</sequence>
<dbReference type="Pfam" id="PF00595">
    <property type="entry name" value="PDZ"/>
    <property type="match status" value="3"/>
</dbReference>
<feature type="region of interest" description="Disordered" evidence="6">
    <location>
        <begin position="889"/>
        <end position="909"/>
    </location>
</feature>
<dbReference type="InterPro" id="IPR021922">
    <property type="entry name" value="Par3/HAL_N"/>
</dbReference>
<feature type="domain" description="PDZ" evidence="7">
    <location>
        <begin position="268"/>
        <end position="348"/>
    </location>
</feature>
<dbReference type="PANTHER" id="PTHR16484:SF17">
    <property type="entry name" value="BAZOOKA, ISOFORM B"/>
    <property type="match status" value="1"/>
</dbReference>
<dbReference type="GO" id="GO:0005938">
    <property type="term" value="C:cell cortex"/>
    <property type="evidence" value="ECO:0007669"/>
    <property type="project" value="TreeGrafter"/>
</dbReference>
<dbReference type="STRING" id="10195.A0A3M7PI08"/>
<dbReference type="GO" id="GO:0051301">
    <property type="term" value="P:cell division"/>
    <property type="evidence" value="ECO:0007669"/>
    <property type="project" value="UniProtKB-KW"/>
</dbReference>
<evidence type="ECO:0000259" key="7">
    <source>
        <dbReference type="PROSITE" id="PS50106"/>
    </source>
</evidence>
<feature type="domain" description="PDZ" evidence="7">
    <location>
        <begin position="529"/>
        <end position="608"/>
    </location>
</feature>
<keyword evidence="5" id="KW-0175">Coiled coil</keyword>
<keyword evidence="4" id="KW-0131">Cell cycle</keyword>
<dbReference type="GO" id="GO:0007155">
    <property type="term" value="P:cell adhesion"/>
    <property type="evidence" value="ECO:0007669"/>
    <property type="project" value="TreeGrafter"/>
</dbReference>
<evidence type="ECO:0000256" key="2">
    <source>
        <dbReference type="ARBA" id="ARBA00022618"/>
    </source>
</evidence>
<feature type="region of interest" description="Disordered" evidence="6">
    <location>
        <begin position="707"/>
        <end position="729"/>
    </location>
</feature>
<feature type="region of interest" description="Disordered" evidence="6">
    <location>
        <begin position="1277"/>
        <end position="1296"/>
    </location>
</feature>
<organism evidence="8 9">
    <name type="scientific">Brachionus plicatilis</name>
    <name type="common">Marine rotifer</name>
    <name type="synonym">Brachionus muelleri</name>
    <dbReference type="NCBI Taxonomy" id="10195"/>
    <lineage>
        <taxon>Eukaryota</taxon>
        <taxon>Metazoa</taxon>
        <taxon>Spiralia</taxon>
        <taxon>Gnathifera</taxon>
        <taxon>Rotifera</taxon>
        <taxon>Eurotatoria</taxon>
        <taxon>Monogononta</taxon>
        <taxon>Pseudotrocha</taxon>
        <taxon>Ploima</taxon>
        <taxon>Brachionidae</taxon>
        <taxon>Brachionus</taxon>
    </lineage>
</organism>
<feature type="compositionally biased region" description="Polar residues" evidence="6">
    <location>
        <begin position="707"/>
        <end position="719"/>
    </location>
</feature>
<evidence type="ECO:0000256" key="5">
    <source>
        <dbReference type="SAM" id="Coils"/>
    </source>
</evidence>
<feature type="coiled-coil region" evidence="5">
    <location>
        <begin position="1160"/>
        <end position="1187"/>
    </location>
</feature>
<dbReference type="GO" id="GO:0000226">
    <property type="term" value="P:microtubule cytoskeleton organization"/>
    <property type="evidence" value="ECO:0007669"/>
    <property type="project" value="TreeGrafter"/>
</dbReference>
<dbReference type="SMART" id="SM00228">
    <property type="entry name" value="PDZ"/>
    <property type="match status" value="3"/>
</dbReference>
<dbReference type="GO" id="GO:0043296">
    <property type="term" value="C:apical junction complex"/>
    <property type="evidence" value="ECO:0007669"/>
    <property type="project" value="TreeGrafter"/>
</dbReference>
<gene>
    <name evidence="8" type="ORF">BpHYR1_033247</name>
</gene>
<proteinExistence type="inferred from homology"/>
<dbReference type="GO" id="GO:0030010">
    <property type="term" value="P:establishment of cell polarity"/>
    <property type="evidence" value="ECO:0007669"/>
    <property type="project" value="TreeGrafter"/>
</dbReference>
<feature type="region of interest" description="Disordered" evidence="6">
    <location>
        <begin position="775"/>
        <end position="807"/>
    </location>
</feature>
<dbReference type="CDD" id="cd23059">
    <property type="entry name" value="PDZ3_Par3-like"/>
    <property type="match status" value="1"/>
</dbReference>
<keyword evidence="9" id="KW-1185">Reference proteome</keyword>
<dbReference type="InterPro" id="IPR052213">
    <property type="entry name" value="PAR3"/>
</dbReference>
<feature type="compositionally biased region" description="Basic and acidic residues" evidence="6">
    <location>
        <begin position="511"/>
        <end position="522"/>
    </location>
</feature>
<dbReference type="GO" id="GO:0035091">
    <property type="term" value="F:phosphatidylinositol binding"/>
    <property type="evidence" value="ECO:0007669"/>
    <property type="project" value="TreeGrafter"/>
</dbReference>
<accession>A0A3M7PI08</accession>
<feature type="compositionally biased region" description="Low complexity" evidence="6">
    <location>
        <begin position="786"/>
        <end position="806"/>
    </location>
</feature>
<dbReference type="EMBL" id="REGN01010641">
    <property type="protein sequence ID" value="RMZ98648.1"/>
    <property type="molecule type" value="Genomic_DNA"/>
</dbReference>
<comment type="caution">
    <text evidence="8">The sequence shown here is derived from an EMBL/GenBank/DDBJ whole genome shotgun (WGS) entry which is preliminary data.</text>
</comment>
<evidence type="ECO:0000313" key="8">
    <source>
        <dbReference type="EMBL" id="RMZ98648.1"/>
    </source>
</evidence>
<dbReference type="SUPFAM" id="SSF50156">
    <property type="entry name" value="PDZ domain-like"/>
    <property type="match status" value="3"/>
</dbReference>
<dbReference type="PANTHER" id="PTHR16484">
    <property type="entry name" value="PARTITIONING DEFECTIVE 3 RELATED"/>
    <property type="match status" value="1"/>
</dbReference>
<evidence type="ECO:0000256" key="6">
    <source>
        <dbReference type="SAM" id="MobiDB-lite"/>
    </source>
</evidence>
<keyword evidence="3" id="KW-0677">Repeat</keyword>
<feature type="domain" description="PDZ" evidence="7">
    <location>
        <begin position="405"/>
        <end position="479"/>
    </location>
</feature>
<feature type="region of interest" description="Disordered" evidence="6">
    <location>
        <begin position="836"/>
        <end position="856"/>
    </location>
</feature>
<dbReference type="GO" id="GO:0016324">
    <property type="term" value="C:apical plasma membrane"/>
    <property type="evidence" value="ECO:0007669"/>
    <property type="project" value="TreeGrafter"/>
</dbReference>
<dbReference type="CDD" id="cd23058">
    <property type="entry name" value="PDZ2_Par3-like"/>
    <property type="match status" value="1"/>
</dbReference>
<dbReference type="PROSITE" id="PS50106">
    <property type="entry name" value="PDZ"/>
    <property type="match status" value="3"/>
</dbReference>
<dbReference type="Pfam" id="PF12053">
    <property type="entry name" value="Par3_HAL_N_term"/>
    <property type="match status" value="1"/>
</dbReference>
<keyword evidence="2" id="KW-0132">Cell division</keyword>
<evidence type="ECO:0000313" key="9">
    <source>
        <dbReference type="Proteomes" id="UP000276133"/>
    </source>
</evidence>
<dbReference type="Proteomes" id="UP000276133">
    <property type="component" value="Unassembled WGS sequence"/>
</dbReference>
<dbReference type="OrthoDB" id="6264899at2759"/>
<dbReference type="GO" id="GO:0005912">
    <property type="term" value="C:adherens junction"/>
    <property type="evidence" value="ECO:0007669"/>
    <property type="project" value="TreeGrafter"/>
</dbReference>
<dbReference type="InterPro" id="IPR036034">
    <property type="entry name" value="PDZ_sf"/>
</dbReference>
<feature type="region of interest" description="Disordered" evidence="6">
    <location>
        <begin position="500"/>
        <end position="522"/>
    </location>
</feature>
<evidence type="ECO:0000256" key="4">
    <source>
        <dbReference type="ARBA" id="ARBA00023306"/>
    </source>
</evidence>
<reference evidence="8 9" key="1">
    <citation type="journal article" date="2018" name="Sci. Rep.">
        <title>Genomic signatures of local adaptation to the degree of environmental predictability in rotifers.</title>
        <authorList>
            <person name="Franch-Gras L."/>
            <person name="Hahn C."/>
            <person name="Garcia-Roger E.M."/>
            <person name="Carmona M.J."/>
            <person name="Serra M."/>
            <person name="Gomez A."/>
        </authorList>
    </citation>
    <scope>NUCLEOTIDE SEQUENCE [LARGE SCALE GENOMIC DNA]</scope>
    <source>
        <strain evidence="8">HYR1</strain>
    </source>
</reference>
<feature type="compositionally biased region" description="Polar residues" evidence="6">
    <location>
        <begin position="891"/>
        <end position="903"/>
    </location>
</feature>
<dbReference type="GO" id="GO:0045197">
    <property type="term" value="P:establishment or maintenance of epithelial cell apical/basal polarity"/>
    <property type="evidence" value="ECO:0007669"/>
    <property type="project" value="TreeGrafter"/>
</dbReference>
<evidence type="ECO:0000256" key="3">
    <source>
        <dbReference type="ARBA" id="ARBA00022737"/>
    </source>
</evidence>
<name>A0A3M7PI08_BRAPC</name>
<dbReference type="GO" id="GO:0008104">
    <property type="term" value="P:intracellular protein localization"/>
    <property type="evidence" value="ECO:0007669"/>
    <property type="project" value="TreeGrafter"/>
</dbReference>
<dbReference type="GO" id="GO:0051660">
    <property type="term" value="P:establishment of centrosome localization"/>
    <property type="evidence" value="ECO:0007669"/>
    <property type="project" value="TreeGrafter"/>
</dbReference>
<protein>
    <submittedName>
        <fullName evidence="8">Partitioning defective 3-like protein</fullName>
    </submittedName>
</protein>
<evidence type="ECO:0000256" key="1">
    <source>
        <dbReference type="ARBA" id="ARBA00005358"/>
    </source>
</evidence>
<dbReference type="Gene3D" id="3.10.20.90">
    <property type="entry name" value="Phosphatidylinositol 3-kinase Catalytic Subunit, Chain A, domain 1"/>
    <property type="match status" value="1"/>
</dbReference>